<feature type="transmembrane region" description="Helical" evidence="2">
    <location>
        <begin position="88"/>
        <end position="110"/>
    </location>
</feature>
<protein>
    <recommendedName>
        <fullName evidence="5">DUF2567 domain-containing protein</fullName>
    </recommendedName>
</protein>
<evidence type="ECO:0000256" key="2">
    <source>
        <dbReference type="SAM" id="Phobius"/>
    </source>
</evidence>
<comment type="caution">
    <text evidence="3">The sequence shown here is derived from an EMBL/GenBank/DDBJ whole genome shotgun (WGS) entry which is preliminary data.</text>
</comment>
<evidence type="ECO:0000256" key="1">
    <source>
        <dbReference type="SAM" id="MobiDB-lite"/>
    </source>
</evidence>
<dbReference type="Proteomes" id="UP001265983">
    <property type="component" value="Unassembled WGS sequence"/>
</dbReference>
<evidence type="ECO:0000313" key="3">
    <source>
        <dbReference type="EMBL" id="MDT9411386.1"/>
    </source>
</evidence>
<keyword evidence="2" id="KW-1133">Transmembrane helix</keyword>
<dbReference type="EMBL" id="JARUHM010000010">
    <property type="protein sequence ID" value="MDT9411386.1"/>
    <property type="molecule type" value="Genomic_DNA"/>
</dbReference>
<evidence type="ECO:0008006" key="5">
    <source>
        <dbReference type="Google" id="ProtNLM"/>
    </source>
</evidence>
<proteinExistence type="predicted"/>
<feature type="region of interest" description="Disordered" evidence="1">
    <location>
        <begin position="1"/>
        <end position="22"/>
    </location>
</feature>
<keyword evidence="2" id="KW-0812">Transmembrane</keyword>
<feature type="compositionally biased region" description="Polar residues" evidence="1">
    <location>
        <begin position="1"/>
        <end position="11"/>
    </location>
</feature>
<reference evidence="3 4" key="1">
    <citation type="submission" date="2023-03" db="EMBL/GenBank/DDBJ databases">
        <title>Whole genome sequence of the first Corynebacterium rouxii strains isolated in Brazil: a recent member of Corynebacterium diphtheriae complex.</title>
        <authorList>
            <person name="Vieira V."/>
            <person name="Ramos J.N."/>
            <person name="Araujo M.R.B."/>
            <person name="Baio P.V."/>
            <person name="Sant'Anna L.O."/>
            <person name="Veras J.F.C."/>
            <person name="Vieira E.M.D."/>
            <person name="Sousa M.A.B."/>
            <person name="Camargo C.H."/>
            <person name="Sacchi C.T."/>
            <person name="Campos K.R."/>
            <person name="Santos M.B.N."/>
            <person name="Bokermann S."/>
            <person name="Alvim L.B."/>
            <person name="Santos L.S."/>
            <person name="Mattos-Guaraldi A.L."/>
        </authorList>
    </citation>
    <scope>NUCLEOTIDE SEQUENCE [LARGE SCALE GENOMIC DNA]</scope>
    <source>
        <strain evidence="3 4">70862</strain>
    </source>
</reference>
<keyword evidence="4" id="KW-1185">Reference proteome</keyword>
<accession>A0ABU3PNI0</accession>
<evidence type="ECO:0000313" key="4">
    <source>
        <dbReference type="Proteomes" id="UP001265983"/>
    </source>
</evidence>
<feature type="transmembrane region" description="Helical" evidence="2">
    <location>
        <begin position="122"/>
        <end position="145"/>
    </location>
</feature>
<feature type="transmembrane region" description="Helical" evidence="2">
    <location>
        <begin position="42"/>
        <end position="64"/>
    </location>
</feature>
<sequence length="212" mass="23353">MRKTSTTSTAPHISENVDPLPENQGSGVVTSRFRPWLHSVQWYSAIVVMVSLLFAGTGAVWAWFRPTYSAEIVEDNQVRVGSEVNVEFLSLAQFIVISGILSLAITYILARKVRSHHRQVRIMMWLLLWTLIGGLILAATGNMVASLIHHTTDADQLLPGTVIRFAPPVALGANAVMWPPFVAGCAFWLSLFIHVDDDSDNDVSADNRNIDG</sequence>
<organism evidence="3 4">
    <name type="scientific">Corynebacterium rouxii</name>
    <dbReference type="NCBI Taxonomy" id="2719119"/>
    <lineage>
        <taxon>Bacteria</taxon>
        <taxon>Bacillati</taxon>
        <taxon>Actinomycetota</taxon>
        <taxon>Actinomycetes</taxon>
        <taxon>Mycobacteriales</taxon>
        <taxon>Corynebacteriaceae</taxon>
        <taxon>Corynebacterium</taxon>
    </lineage>
</organism>
<keyword evidence="2" id="KW-0472">Membrane</keyword>
<gene>
    <name evidence="3" type="ORF">P8T80_08340</name>
</gene>
<feature type="transmembrane region" description="Helical" evidence="2">
    <location>
        <begin position="165"/>
        <end position="189"/>
    </location>
</feature>
<name>A0ABU3PNI0_9CORY</name>